<evidence type="ECO:0000313" key="2">
    <source>
        <dbReference type="EMBL" id="MYL48309.1"/>
    </source>
</evidence>
<dbReference type="RefSeq" id="WP_160911740.1">
    <property type="nucleotide sequence ID" value="NZ_WMEZ01000001.1"/>
</dbReference>
<protein>
    <submittedName>
        <fullName evidence="2">Uncharacterized protein</fullName>
    </submittedName>
</protein>
<feature type="transmembrane region" description="Helical" evidence="1">
    <location>
        <begin position="38"/>
        <end position="58"/>
    </location>
</feature>
<keyword evidence="1" id="KW-0812">Transmembrane</keyword>
<dbReference type="EMBL" id="WMEZ01000001">
    <property type="protein sequence ID" value="MYL48309.1"/>
    <property type="molecule type" value="Genomic_DNA"/>
</dbReference>
<feature type="transmembrane region" description="Helical" evidence="1">
    <location>
        <begin position="12"/>
        <end position="32"/>
    </location>
</feature>
<keyword evidence="1" id="KW-0472">Membrane</keyword>
<sequence>MNEINISLNQIFDLIINGLLWLLLKVLTGLLWVSLKALNGVIVGLFGFITAMLLYRYLNYRLVDRDEIKGIITSFLLTCSGYRKKGSTHYMPTKQHPGSDYEMPVVYPSTKAITQHVRMTFPLFKFNRWGFKYDEEFIKDLLEDMLFEGCVQHLYDEHTHEIVGWKYGGECLRKLKFSIWRPIKVKRDDSQKVIIISQGKKEEKIYIKNIDKVAKGKRKKYLGIFANRLIDVDCGWNWRATRLKKKIDKLAKVK</sequence>
<name>A0A845E218_9BACI</name>
<reference evidence="2 3" key="1">
    <citation type="submission" date="2019-11" db="EMBL/GenBank/DDBJ databases">
        <title>Genome sequences of 17 halophilic strains isolated from different environments.</title>
        <authorList>
            <person name="Furrow R.E."/>
        </authorList>
    </citation>
    <scope>NUCLEOTIDE SEQUENCE [LARGE SCALE GENOMIC DNA]</scope>
    <source>
        <strain evidence="2 3">22505_10_Sand</strain>
    </source>
</reference>
<dbReference type="OrthoDB" id="9989931at2"/>
<organism evidence="2 3">
    <name type="scientific">Halobacillus litoralis</name>
    <dbReference type="NCBI Taxonomy" id="45668"/>
    <lineage>
        <taxon>Bacteria</taxon>
        <taxon>Bacillati</taxon>
        <taxon>Bacillota</taxon>
        <taxon>Bacilli</taxon>
        <taxon>Bacillales</taxon>
        <taxon>Bacillaceae</taxon>
        <taxon>Halobacillus</taxon>
    </lineage>
</organism>
<keyword evidence="1" id="KW-1133">Transmembrane helix</keyword>
<dbReference type="Proteomes" id="UP000447393">
    <property type="component" value="Unassembled WGS sequence"/>
</dbReference>
<dbReference type="AlphaFoldDB" id="A0A845E218"/>
<evidence type="ECO:0000313" key="3">
    <source>
        <dbReference type="Proteomes" id="UP000447393"/>
    </source>
</evidence>
<gene>
    <name evidence="2" type="ORF">GLV98_02385</name>
</gene>
<comment type="caution">
    <text evidence="2">The sequence shown here is derived from an EMBL/GenBank/DDBJ whole genome shotgun (WGS) entry which is preliminary data.</text>
</comment>
<evidence type="ECO:0000256" key="1">
    <source>
        <dbReference type="SAM" id="Phobius"/>
    </source>
</evidence>
<proteinExistence type="predicted"/>
<accession>A0A845E218</accession>